<feature type="compositionally biased region" description="Polar residues" evidence="6">
    <location>
        <begin position="68"/>
        <end position="81"/>
    </location>
</feature>
<feature type="compositionally biased region" description="Basic and acidic residues" evidence="6">
    <location>
        <begin position="243"/>
        <end position="254"/>
    </location>
</feature>
<evidence type="ECO:0000256" key="1">
    <source>
        <dbReference type="ARBA" id="ARBA00022723"/>
    </source>
</evidence>
<evidence type="ECO:0000259" key="7">
    <source>
        <dbReference type="PROSITE" id="PS50023"/>
    </source>
</evidence>
<evidence type="ECO:0000256" key="5">
    <source>
        <dbReference type="PROSITE-ProRule" id="PRU00125"/>
    </source>
</evidence>
<comment type="caution">
    <text evidence="8">The sequence shown here is derived from an EMBL/GenBank/DDBJ whole genome shotgun (WGS) entry which is preliminary data.</text>
</comment>
<dbReference type="PANTHER" id="PTHR24205:SF16">
    <property type="entry name" value="GH01042P-RELATED"/>
    <property type="match status" value="1"/>
</dbReference>
<reference evidence="8" key="1">
    <citation type="submission" date="2022-07" db="EMBL/GenBank/DDBJ databases">
        <title>Phylogenomic reconstructions and comparative analyses of Kickxellomycotina fungi.</title>
        <authorList>
            <person name="Reynolds N.K."/>
            <person name="Stajich J.E."/>
            <person name="Barry K."/>
            <person name="Grigoriev I.V."/>
            <person name="Crous P."/>
            <person name="Smith M.E."/>
        </authorList>
    </citation>
    <scope>NUCLEOTIDE SEQUENCE</scope>
    <source>
        <strain evidence="8">RSA 1196</strain>
    </source>
</reference>
<feature type="domain" description="LIM zinc-binding" evidence="7">
    <location>
        <begin position="417"/>
        <end position="479"/>
    </location>
</feature>
<feature type="domain" description="LIM zinc-binding" evidence="7">
    <location>
        <begin position="480"/>
        <end position="539"/>
    </location>
</feature>
<dbReference type="Pfam" id="PF00412">
    <property type="entry name" value="LIM"/>
    <property type="match status" value="4"/>
</dbReference>
<accession>A0A9W8E6D6</accession>
<feature type="compositionally biased region" description="Basic and acidic residues" evidence="6">
    <location>
        <begin position="133"/>
        <end position="150"/>
    </location>
</feature>
<proteinExistence type="predicted"/>
<sequence length="613" mass="68877">MSFFQKPSLAYLDMDQVNARDSLEILELMSRLGKEDPTGPNEEYSASLSSDTGTLVSGSVGSNHGHSYTRSGLESNRSPQPFVTIKLGGKQSRPQDHSVNPIPHCAPQMNAKENVQASPSLSSYSSSRSNRRTRGDLDLTRPLEELERGLISHQSTRSRLRSDFAPSGFSPRISAMKSSQSSGKHNPFAIRLKPKGKKFQVPPSDSSSDRSETPHLTPPLTPVSEGRPSQPIGGGRKSPPHLSHPDHRRQDSHESNSGYGALRTPDSTGEPPSFSRSNTSRSQTSCSSSEEQDLGRVPMNRRMHRKAATKERIHTLDGLLSDIMVELQTLKTNSVQSLPEFCKMDAQGELPIPECFICKGKIMSTPVTLPENPRSIFYHRTCLRCNHCHVPIKSSHQYHCVEGQIYCSQHNPNQPKLLCAGCNKPVDVQTSLFALNRHWHPEHLTCVVCKKPAPADKPRDMLEHQGRVYCREDYTRLYIPHCEGCTKPIFGNALFALNSKWHSECFNCQVCHREFPDKSFYVFNNKPHCRYHYHQLNKSLCQACQEPIEGPCAQVAEGRFHPSCFVCRCCRTPLRDVYYTVQGVFYCEQHLSQAHTNAGSSQIKRQRTLMRNL</sequence>
<feature type="compositionally biased region" description="Low complexity" evidence="6">
    <location>
        <begin position="56"/>
        <end position="66"/>
    </location>
</feature>
<dbReference type="Proteomes" id="UP001150925">
    <property type="component" value="Unassembled WGS sequence"/>
</dbReference>
<dbReference type="SUPFAM" id="SSF57716">
    <property type="entry name" value="Glucocorticoid receptor-like (DNA-binding domain)"/>
    <property type="match status" value="3"/>
</dbReference>
<feature type="region of interest" description="Disordered" evidence="6">
    <location>
        <begin position="31"/>
        <end position="310"/>
    </location>
</feature>
<dbReference type="PROSITE" id="PS00478">
    <property type="entry name" value="LIM_DOMAIN_1"/>
    <property type="match status" value="2"/>
</dbReference>
<evidence type="ECO:0000256" key="2">
    <source>
        <dbReference type="ARBA" id="ARBA00022737"/>
    </source>
</evidence>
<feature type="domain" description="LIM zinc-binding" evidence="7">
    <location>
        <begin position="540"/>
        <end position="597"/>
    </location>
</feature>
<feature type="compositionally biased region" description="Low complexity" evidence="6">
    <location>
        <begin position="118"/>
        <end position="128"/>
    </location>
</feature>
<dbReference type="OrthoDB" id="1112565at2759"/>
<dbReference type="AlphaFoldDB" id="A0A9W8E6D6"/>
<dbReference type="InterPro" id="IPR001781">
    <property type="entry name" value="Znf_LIM"/>
</dbReference>
<protein>
    <recommendedName>
        <fullName evidence="7">LIM zinc-binding domain-containing protein</fullName>
    </recommendedName>
</protein>
<dbReference type="PROSITE" id="PS50023">
    <property type="entry name" value="LIM_DOMAIN_2"/>
    <property type="match status" value="3"/>
</dbReference>
<dbReference type="EMBL" id="JANBPY010000877">
    <property type="protein sequence ID" value="KAJ1963056.1"/>
    <property type="molecule type" value="Genomic_DNA"/>
</dbReference>
<name>A0A9W8E6D6_9FUNG</name>
<dbReference type="GO" id="GO:0005634">
    <property type="term" value="C:nucleus"/>
    <property type="evidence" value="ECO:0007669"/>
    <property type="project" value="TreeGrafter"/>
</dbReference>
<keyword evidence="3 5" id="KW-0862">Zinc</keyword>
<dbReference type="CDD" id="cd08368">
    <property type="entry name" value="LIM"/>
    <property type="match status" value="2"/>
</dbReference>
<feature type="compositionally biased region" description="Polar residues" evidence="6">
    <location>
        <begin position="44"/>
        <end position="55"/>
    </location>
</feature>
<evidence type="ECO:0000256" key="6">
    <source>
        <dbReference type="SAM" id="MobiDB-lite"/>
    </source>
</evidence>
<evidence type="ECO:0000313" key="9">
    <source>
        <dbReference type="Proteomes" id="UP001150925"/>
    </source>
</evidence>
<dbReference type="Gene3D" id="2.10.110.10">
    <property type="entry name" value="Cysteine Rich Protein"/>
    <property type="match status" value="4"/>
</dbReference>
<dbReference type="GO" id="GO:0003712">
    <property type="term" value="F:transcription coregulator activity"/>
    <property type="evidence" value="ECO:0007669"/>
    <property type="project" value="TreeGrafter"/>
</dbReference>
<gene>
    <name evidence="8" type="ORF">IWQ62_003337</name>
</gene>
<feature type="compositionally biased region" description="Low complexity" evidence="6">
    <location>
        <begin position="273"/>
        <end position="289"/>
    </location>
</feature>
<dbReference type="PANTHER" id="PTHR24205">
    <property type="entry name" value="FOUR AND A HALF LIM DOMAINS PROTEIN"/>
    <property type="match status" value="1"/>
</dbReference>
<evidence type="ECO:0000256" key="3">
    <source>
        <dbReference type="ARBA" id="ARBA00022833"/>
    </source>
</evidence>
<dbReference type="SMART" id="SM00132">
    <property type="entry name" value="LIM"/>
    <property type="match status" value="4"/>
</dbReference>
<evidence type="ECO:0000313" key="8">
    <source>
        <dbReference type="EMBL" id="KAJ1963056.1"/>
    </source>
</evidence>
<keyword evidence="9" id="KW-1185">Reference proteome</keyword>
<evidence type="ECO:0000256" key="4">
    <source>
        <dbReference type="ARBA" id="ARBA00023038"/>
    </source>
</evidence>
<keyword evidence="4 5" id="KW-0440">LIM domain</keyword>
<keyword evidence="1 5" id="KW-0479">Metal-binding</keyword>
<keyword evidence="2" id="KW-0677">Repeat</keyword>
<dbReference type="GO" id="GO:0046872">
    <property type="term" value="F:metal ion binding"/>
    <property type="evidence" value="ECO:0007669"/>
    <property type="project" value="UniProtKB-KW"/>
</dbReference>
<organism evidence="8 9">
    <name type="scientific">Dispira parvispora</name>
    <dbReference type="NCBI Taxonomy" id="1520584"/>
    <lineage>
        <taxon>Eukaryota</taxon>
        <taxon>Fungi</taxon>
        <taxon>Fungi incertae sedis</taxon>
        <taxon>Zoopagomycota</taxon>
        <taxon>Kickxellomycotina</taxon>
        <taxon>Dimargaritomycetes</taxon>
        <taxon>Dimargaritales</taxon>
        <taxon>Dimargaritaceae</taxon>
        <taxon>Dispira</taxon>
    </lineage>
</organism>